<accession>A0A1G4T585</accession>
<evidence type="ECO:0000313" key="2">
    <source>
        <dbReference type="Proteomes" id="UP000199542"/>
    </source>
</evidence>
<gene>
    <name evidence="1" type="ORF">SAMN02927900_04545</name>
</gene>
<dbReference type="Proteomes" id="UP000199542">
    <property type="component" value="Unassembled WGS sequence"/>
</dbReference>
<proteinExistence type="predicted"/>
<dbReference type="EMBL" id="FMTM01000008">
    <property type="protein sequence ID" value="SCW75669.1"/>
    <property type="molecule type" value="Genomic_DNA"/>
</dbReference>
<evidence type="ECO:0000313" key="1">
    <source>
        <dbReference type="EMBL" id="SCW75669.1"/>
    </source>
</evidence>
<name>A0A1G4T585_9HYPH</name>
<reference evidence="1 2" key="1">
    <citation type="submission" date="2016-10" db="EMBL/GenBank/DDBJ databases">
        <authorList>
            <person name="de Groot N.N."/>
        </authorList>
    </citation>
    <scope>NUCLEOTIDE SEQUENCE [LARGE SCALE GENOMIC DNA]</scope>
    <source>
        <strain evidence="1 2">CGMCC 1.3401</strain>
    </source>
</reference>
<dbReference type="AlphaFoldDB" id="A0A1G4T585"/>
<organism evidence="1 2">
    <name type="scientific">Rhizobium mongolense subsp. loessense</name>
    <dbReference type="NCBI Taxonomy" id="158890"/>
    <lineage>
        <taxon>Bacteria</taxon>
        <taxon>Pseudomonadati</taxon>
        <taxon>Pseudomonadota</taxon>
        <taxon>Alphaproteobacteria</taxon>
        <taxon>Hyphomicrobiales</taxon>
        <taxon>Rhizobiaceae</taxon>
        <taxon>Rhizobium/Agrobacterium group</taxon>
        <taxon>Rhizobium</taxon>
    </lineage>
</organism>
<dbReference type="RefSeq" id="WP_092587335.1">
    <property type="nucleotide sequence ID" value="NZ_FMTM01000008.1"/>
</dbReference>
<sequence>MNDIPYVGLAEGWRRAYSLAALRSVIAAWDERICFRWQLEQKSKDDPHLIDDIGLTRRQVEAEIAKPFWQR</sequence>
<protein>
    <submittedName>
        <fullName evidence="1">Uncharacterized conserved protein YjiS, DUF1127 family</fullName>
    </submittedName>
</protein>